<dbReference type="AlphaFoldDB" id="A0A2M6USM1"/>
<evidence type="ECO:0000313" key="2">
    <source>
        <dbReference type="EMBL" id="PIT69163.1"/>
    </source>
</evidence>
<evidence type="ECO:0000256" key="1">
    <source>
        <dbReference type="SAM" id="Phobius"/>
    </source>
</evidence>
<organism evidence="2 3">
    <name type="scientific">Bartonella tribocorum</name>
    <dbReference type="NCBI Taxonomy" id="85701"/>
    <lineage>
        <taxon>Bacteria</taxon>
        <taxon>Pseudomonadati</taxon>
        <taxon>Pseudomonadota</taxon>
        <taxon>Alphaproteobacteria</taxon>
        <taxon>Hyphomicrobiales</taxon>
        <taxon>Bartonellaceae</taxon>
        <taxon>Bartonella</taxon>
    </lineage>
</organism>
<evidence type="ECO:0000313" key="3">
    <source>
        <dbReference type="Proteomes" id="UP000230791"/>
    </source>
</evidence>
<dbReference type="RefSeq" id="WP_100130914.1">
    <property type="nucleotide sequence ID" value="NZ_CADDYJ010000030.1"/>
</dbReference>
<comment type="caution">
    <text evidence="2">The sequence shown here is derived from an EMBL/GenBank/DDBJ whole genome shotgun (WGS) entry which is preliminary data.</text>
</comment>
<keyword evidence="1" id="KW-0812">Transmembrane</keyword>
<name>A0A2M6USM1_9HYPH</name>
<keyword evidence="1" id="KW-0472">Membrane</keyword>
<dbReference type="EMBL" id="NJPP01000025">
    <property type="protein sequence ID" value="PIT69163.1"/>
    <property type="molecule type" value="Genomic_DNA"/>
</dbReference>
<reference evidence="2 3" key="1">
    <citation type="submission" date="2017-06" db="EMBL/GenBank/DDBJ databases">
        <title>Draft genome of Bartonella tribocorum C635.</title>
        <authorList>
            <person name="Hadjadj L."/>
            <person name="Jiyipong T."/>
            <person name="Diene S.M."/>
            <person name="Morand S."/>
            <person name="Rolain J.-M."/>
        </authorList>
    </citation>
    <scope>NUCLEOTIDE SEQUENCE [LARGE SCALE GENOMIC DNA]</scope>
    <source>
        <strain evidence="2 3">C635</strain>
    </source>
</reference>
<keyword evidence="1" id="KW-1133">Transmembrane helix</keyword>
<dbReference type="OrthoDB" id="7923289at2"/>
<feature type="transmembrane region" description="Helical" evidence="1">
    <location>
        <begin position="27"/>
        <end position="48"/>
    </location>
</feature>
<feature type="transmembrane region" description="Helical" evidence="1">
    <location>
        <begin position="60"/>
        <end position="90"/>
    </location>
</feature>
<dbReference type="Proteomes" id="UP000230791">
    <property type="component" value="Unassembled WGS sequence"/>
</dbReference>
<feature type="transmembrane region" description="Helical" evidence="1">
    <location>
        <begin position="129"/>
        <end position="160"/>
    </location>
</feature>
<accession>A0A2M6USM1</accession>
<protein>
    <submittedName>
        <fullName evidence="2">Uncharacterized protein</fullName>
    </submittedName>
</protein>
<proteinExistence type="predicted"/>
<gene>
    <name evidence="2" type="ORF">CEV08_06715</name>
</gene>
<sequence>MKGKNSMGSQNQSFFALEESFLSYKDHIIICLISILIGMGYSALLIPLKFKWSLTVAQDNILLALFVLREVITICVLALMPILLVLYLILTYWLKKKIQQLQKVIQKRGETTHQQNNLSKNDREKTSRFFIAFLFFILLFEVFFTAGVVMLILEFYYFVFKRVRMYCRVKKQLKCVKKEPNRAL</sequence>